<evidence type="ECO:0000256" key="2">
    <source>
        <dbReference type="ARBA" id="ARBA00023125"/>
    </source>
</evidence>
<keyword evidence="1" id="KW-0805">Transcription regulation</keyword>
<dbReference type="Pfam" id="PF01965">
    <property type="entry name" value="DJ-1_PfpI"/>
    <property type="match status" value="1"/>
</dbReference>
<dbReference type="SUPFAM" id="SSF46689">
    <property type="entry name" value="Homeodomain-like"/>
    <property type="match status" value="2"/>
</dbReference>
<keyword evidence="2" id="KW-0238">DNA-binding</keyword>
<evidence type="ECO:0000313" key="5">
    <source>
        <dbReference type="EMBL" id="RNF47906.1"/>
    </source>
</evidence>
<evidence type="ECO:0000256" key="1">
    <source>
        <dbReference type="ARBA" id="ARBA00023015"/>
    </source>
</evidence>
<reference evidence="5 6" key="1">
    <citation type="journal article" date="2012" name="Int. J. Syst. Evol. Microbiol.">
        <title>Marinomonas hwangdonensis sp. nov., isolated from seawater.</title>
        <authorList>
            <person name="Jung Y.T."/>
            <person name="Oh T.K."/>
            <person name="Yoon J.H."/>
        </authorList>
    </citation>
    <scope>NUCLEOTIDE SEQUENCE [LARGE SCALE GENOMIC DNA]</scope>
    <source>
        <strain evidence="5 6">HDW-15</strain>
    </source>
</reference>
<dbReference type="PANTHER" id="PTHR46796:SF12">
    <property type="entry name" value="HTH-TYPE DNA-BINDING TRANSCRIPTIONAL ACTIVATOR EUTR"/>
    <property type="match status" value="1"/>
</dbReference>
<keyword evidence="6" id="KW-1185">Reference proteome</keyword>
<dbReference type="EMBL" id="RIZG01000014">
    <property type="protein sequence ID" value="RNF47906.1"/>
    <property type="molecule type" value="Genomic_DNA"/>
</dbReference>
<dbReference type="InterPro" id="IPR009057">
    <property type="entry name" value="Homeodomain-like_sf"/>
</dbReference>
<evidence type="ECO:0000256" key="3">
    <source>
        <dbReference type="ARBA" id="ARBA00023163"/>
    </source>
</evidence>
<sequence>MSQEKGTLNTAHFQSHLKHANLVFTAATERKTTPDAKKACFVLLDHFSMSAFSIALDTLVTLNLVHNQSIYDCKTYSLNDNKTLSDISITLTTDGNIQDISLRKDDLLVVCGGFRTVLKSEPQLNKIIRKAVQSSATVMGIWNGGFYIADSKIKDNHTVAIHQDNKAIMAERFPGLHVATSSYSEEGQILTCSGPNSTLDMMLHFIKLAWGAENAQAVAKVIGADRVSETDNDISNRFLRADSRIPDCIKESIILMESNIEDPLTIDELANLVGISRRKLERLFKSHIGVAPARYYMEYRLTRARQLIQQSNLSIFDVSIACGFVSSAHFSRTYHRYFAQSPIDTRRTTQSS</sequence>
<dbReference type="PANTHER" id="PTHR46796">
    <property type="entry name" value="HTH-TYPE TRANSCRIPTIONAL ACTIVATOR RHAS-RELATED"/>
    <property type="match status" value="1"/>
</dbReference>
<accession>A0A3M8PVS1</accession>
<dbReference type="InterPro" id="IPR050204">
    <property type="entry name" value="AraC_XylS_family_regulators"/>
</dbReference>
<dbReference type="OrthoDB" id="6057514at2"/>
<comment type="caution">
    <text evidence="5">The sequence shown here is derived from an EMBL/GenBank/DDBJ whole genome shotgun (WGS) entry which is preliminary data.</text>
</comment>
<dbReference type="CDD" id="cd03136">
    <property type="entry name" value="GATase1_AraC_ArgR_like"/>
    <property type="match status" value="1"/>
</dbReference>
<dbReference type="GO" id="GO:0043565">
    <property type="term" value="F:sequence-specific DNA binding"/>
    <property type="evidence" value="ECO:0007669"/>
    <property type="project" value="InterPro"/>
</dbReference>
<dbReference type="InterPro" id="IPR029062">
    <property type="entry name" value="Class_I_gatase-like"/>
</dbReference>
<proteinExistence type="predicted"/>
<dbReference type="SUPFAM" id="SSF52317">
    <property type="entry name" value="Class I glutamine amidotransferase-like"/>
    <property type="match status" value="1"/>
</dbReference>
<dbReference type="InterPro" id="IPR018060">
    <property type="entry name" value="HTH_AraC"/>
</dbReference>
<dbReference type="Proteomes" id="UP000280507">
    <property type="component" value="Unassembled WGS sequence"/>
</dbReference>
<protein>
    <submittedName>
        <fullName evidence="5">Helix-turn-helix domain-containing protein</fullName>
    </submittedName>
</protein>
<dbReference type="PROSITE" id="PS01124">
    <property type="entry name" value="HTH_ARAC_FAMILY_2"/>
    <property type="match status" value="1"/>
</dbReference>
<keyword evidence="3" id="KW-0804">Transcription</keyword>
<evidence type="ECO:0000259" key="4">
    <source>
        <dbReference type="PROSITE" id="PS01124"/>
    </source>
</evidence>
<gene>
    <name evidence="5" type="ORF">EBI00_15260</name>
</gene>
<feature type="domain" description="HTH araC/xylS-type" evidence="4">
    <location>
        <begin position="250"/>
        <end position="348"/>
    </location>
</feature>
<dbReference type="AlphaFoldDB" id="A0A3M8PVS1"/>
<dbReference type="Gene3D" id="3.40.50.880">
    <property type="match status" value="1"/>
</dbReference>
<dbReference type="InterPro" id="IPR002818">
    <property type="entry name" value="DJ-1/PfpI"/>
</dbReference>
<dbReference type="GO" id="GO:0003700">
    <property type="term" value="F:DNA-binding transcription factor activity"/>
    <property type="evidence" value="ECO:0007669"/>
    <property type="project" value="InterPro"/>
</dbReference>
<name>A0A3M8PVS1_9GAMM</name>
<dbReference type="SMART" id="SM00342">
    <property type="entry name" value="HTH_ARAC"/>
    <property type="match status" value="1"/>
</dbReference>
<evidence type="ECO:0000313" key="6">
    <source>
        <dbReference type="Proteomes" id="UP000280507"/>
    </source>
</evidence>
<dbReference type="Pfam" id="PF12833">
    <property type="entry name" value="HTH_18"/>
    <property type="match status" value="1"/>
</dbReference>
<dbReference type="Gene3D" id="1.10.10.60">
    <property type="entry name" value="Homeodomain-like"/>
    <property type="match status" value="1"/>
</dbReference>
<dbReference type="RefSeq" id="WP_123096793.1">
    <property type="nucleotide sequence ID" value="NZ_RIZG01000014.1"/>
</dbReference>
<organism evidence="5 6">
    <name type="scientific">Marinomonas hwangdonensis</name>
    <dbReference type="NCBI Taxonomy" id="1053647"/>
    <lineage>
        <taxon>Bacteria</taxon>
        <taxon>Pseudomonadati</taxon>
        <taxon>Pseudomonadota</taxon>
        <taxon>Gammaproteobacteria</taxon>
        <taxon>Oceanospirillales</taxon>
        <taxon>Oceanospirillaceae</taxon>
        <taxon>Marinomonas</taxon>
    </lineage>
</organism>